<keyword evidence="3" id="KW-1185">Reference proteome</keyword>
<dbReference type="EMBL" id="JAUOEL010000007">
    <property type="protein sequence ID" value="MDO5976356.1"/>
    <property type="molecule type" value="Genomic_DNA"/>
</dbReference>
<dbReference type="RefSeq" id="WP_303303641.1">
    <property type="nucleotide sequence ID" value="NZ_BAABDA010000028.1"/>
</dbReference>
<dbReference type="Proteomes" id="UP001176806">
    <property type="component" value="Unassembled WGS sequence"/>
</dbReference>
<evidence type="ECO:0000313" key="3">
    <source>
        <dbReference type="Proteomes" id="UP001176806"/>
    </source>
</evidence>
<organism evidence="2 3">
    <name type="scientific">Flavivirga jejuensis</name>
    <dbReference type="NCBI Taxonomy" id="870487"/>
    <lineage>
        <taxon>Bacteria</taxon>
        <taxon>Pseudomonadati</taxon>
        <taxon>Bacteroidota</taxon>
        <taxon>Flavobacteriia</taxon>
        <taxon>Flavobacteriales</taxon>
        <taxon>Flavobacteriaceae</taxon>
        <taxon>Flavivirga</taxon>
    </lineage>
</organism>
<dbReference type="CDD" id="cd04301">
    <property type="entry name" value="NAT_SF"/>
    <property type="match status" value="1"/>
</dbReference>
<dbReference type="SUPFAM" id="SSF55729">
    <property type="entry name" value="Acyl-CoA N-acyltransferases (Nat)"/>
    <property type="match status" value="1"/>
</dbReference>
<dbReference type="Pfam" id="PF00583">
    <property type="entry name" value="Acetyltransf_1"/>
    <property type="match status" value="1"/>
</dbReference>
<protein>
    <submittedName>
        <fullName evidence="2">GNAT family N-acetyltransferase</fullName>
    </submittedName>
</protein>
<proteinExistence type="predicted"/>
<dbReference type="PROSITE" id="PS51186">
    <property type="entry name" value="GNAT"/>
    <property type="match status" value="1"/>
</dbReference>
<evidence type="ECO:0000259" key="1">
    <source>
        <dbReference type="PROSITE" id="PS51186"/>
    </source>
</evidence>
<dbReference type="InterPro" id="IPR000182">
    <property type="entry name" value="GNAT_dom"/>
</dbReference>
<comment type="caution">
    <text evidence="2">The sequence shown here is derived from an EMBL/GenBank/DDBJ whole genome shotgun (WGS) entry which is preliminary data.</text>
</comment>
<gene>
    <name evidence="2" type="ORF">Q4Q40_19325</name>
</gene>
<dbReference type="Gene3D" id="3.40.630.30">
    <property type="match status" value="1"/>
</dbReference>
<accession>A0ABT8WT70</accession>
<evidence type="ECO:0000313" key="2">
    <source>
        <dbReference type="EMBL" id="MDO5976356.1"/>
    </source>
</evidence>
<name>A0ABT8WT70_9FLAO</name>
<feature type="domain" description="N-acetyltransferase" evidence="1">
    <location>
        <begin position="3"/>
        <end position="142"/>
    </location>
</feature>
<sequence length="142" mass="16675">MKITLRLLKTKEEILSSYLIMKELRPCIEEANYVDLIRELEIKSNYQLLGVEVDNKIEAVSGFRISQSIAWGKYLYIDDLITTSNSRSGGHGKEMLDWLSEYAKKNLCKRIDLDSGVQRFGAHRFYLRERMDIICYHFMKTL</sequence>
<reference evidence="2" key="1">
    <citation type="submission" date="2023-07" db="EMBL/GenBank/DDBJ databases">
        <title>Two novel species in the genus Flavivirga.</title>
        <authorList>
            <person name="Kwon K."/>
        </authorList>
    </citation>
    <scope>NUCLEOTIDE SEQUENCE</scope>
    <source>
        <strain evidence="2">KACC 14158</strain>
    </source>
</reference>
<dbReference type="InterPro" id="IPR016181">
    <property type="entry name" value="Acyl_CoA_acyltransferase"/>
</dbReference>